<dbReference type="EMBL" id="CP021780">
    <property type="protein sequence ID" value="ASA26292.1"/>
    <property type="molecule type" value="Genomic_DNA"/>
</dbReference>
<evidence type="ECO:0000259" key="8">
    <source>
        <dbReference type="Pfam" id="PF02687"/>
    </source>
</evidence>
<dbReference type="Proteomes" id="UP000249890">
    <property type="component" value="Chromosome"/>
</dbReference>
<evidence type="ECO:0000259" key="9">
    <source>
        <dbReference type="Pfam" id="PF12704"/>
    </source>
</evidence>
<dbReference type="GO" id="GO:0022857">
    <property type="term" value="F:transmembrane transporter activity"/>
    <property type="evidence" value="ECO:0007669"/>
    <property type="project" value="TreeGrafter"/>
</dbReference>
<feature type="transmembrane region" description="Helical" evidence="7">
    <location>
        <begin position="12"/>
        <end position="33"/>
    </location>
</feature>
<dbReference type="OrthoDB" id="9770099at2"/>
<dbReference type="InterPro" id="IPR003838">
    <property type="entry name" value="ABC3_permease_C"/>
</dbReference>
<organism evidence="10 11">
    <name type="scientific">Paenibacillus donghaensis</name>
    <dbReference type="NCBI Taxonomy" id="414771"/>
    <lineage>
        <taxon>Bacteria</taxon>
        <taxon>Bacillati</taxon>
        <taxon>Bacillota</taxon>
        <taxon>Bacilli</taxon>
        <taxon>Bacillales</taxon>
        <taxon>Paenibacillaceae</taxon>
        <taxon>Paenibacillus</taxon>
    </lineage>
</organism>
<evidence type="ECO:0000256" key="4">
    <source>
        <dbReference type="ARBA" id="ARBA00022989"/>
    </source>
</evidence>
<feature type="domain" description="ABC3 transporter permease C-terminal" evidence="8">
    <location>
        <begin position="323"/>
        <end position="442"/>
    </location>
</feature>
<proteinExistence type="inferred from homology"/>
<keyword evidence="5 7" id="KW-0472">Membrane</keyword>
<comment type="similarity">
    <text evidence="6">Belongs to the ABC-4 integral membrane protein family.</text>
</comment>
<reference evidence="10 11" key="1">
    <citation type="submission" date="2017-06" db="EMBL/GenBank/DDBJ databases">
        <title>Complete genome sequence of Paenibacillus donghaensis KCTC 13049T isolated from East Sea sediment, South Korea.</title>
        <authorList>
            <person name="Jung B.K."/>
            <person name="Hong S.-J."/>
            <person name="Shin J.-H."/>
        </authorList>
    </citation>
    <scope>NUCLEOTIDE SEQUENCE [LARGE SCALE GENOMIC DNA]</scope>
    <source>
        <strain evidence="10 11">KCTC 13049</strain>
    </source>
</reference>
<gene>
    <name evidence="10" type="ORF">B9T62_11805</name>
</gene>
<accession>A0A2Z2KVI3</accession>
<keyword evidence="3 7" id="KW-0812">Transmembrane</keyword>
<evidence type="ECO:0000313" key="10">
    <source>
        <dbReference type="EMBL" id="ASA26292.1"/>
    </source>
</evidence>
<keyword evidence="4 7" id="KW-1133">Transmembrane helix</keyword>
<dbReference type="GO" id="GO:0005886">
    <property type="term" value="C:plasma membrane"/>
    <property type="evidence" value="ECO:0007669"/>
    <property type="project" value="UniProtKB-SubCell"/>
</dbReference>
<feature type="transmembrane region" description="Helical" evidence="7">
    <location>
        <begin position="371"/>
        <end position="393"/>
    </location>
</feature>
<dbReference type="InterPro" id="IPR050250">
    <property type="entry name" value="Macrolide_Exporter_MacB"/>
</dbReference>
<dbReference type="Pfam" id="PF12704">
    <property type="entry name" value="MacB_PCD"/>
    <property type="match status" value="1"/>
</dbReference>
<dbReference type="PANTHER" id="PTHR30572">
    <property type="entry name" value="MEMBRANE COMPONENT OF TRANSPORTER-RELATED"/>
    <property type="match status" value="1"/>
</dbReference>
<evidence type="ECO:0000256" key="7">
    <source>
        <dbReference type="SAM" id="Phobius"/>
    </source>
</evidence>
<keyword evidence="2" id="KW-1003">Cell membrane</keyword>
<dbReference type="KEGG" id="pdh:B9T62_11805"/>
<keyword evidence="11" id="KW-1185">Reference proteome</keyword>
<protein>
    <submittedName>
        <fullName evidence="10">ABC transporter permease</fullName>
    </submittedName>
</protein>
<feature type="transmembrane region" description="Helical" evidence="7">
    <location>
        <begin position="413"/>
        <end position="436"/>
    </location>
</feature>
<evidence type="ECO:0000256" key="5">
    <source>
        <dbReference type="ARBA" id="ARBA00023136"/>
    </source>
</evidence>
<dbReference type="AlphaFoldDB" id="A0A2Z2KVI3"/>
<evidence type="ECO:0000256" key="6">
    <source>
        <dbReference type="ARBA" id="ARBA00038076"/>
    </source>
</evidence>
<evidence type="ECO:0000256" key="1">
    <source>
        <dbReference type="ARBA" id="ARBA00004651"/>
    </source>
</evidence>
<dbReference type="PANTHER" id="PTHR30572:SF4">
    <property type="entry name" value="ABC TRANSPORTER PERMEASE YTRF"/>
    <property type="match status" value="1"/>
</dbReference>
<evidence type="ECO:0000313" key="11">
    <source>
        <dbReference type="Proteomes" id="UP000249890"/>
    </source>
</evidence>
<evidence type="ECO:0000256" key="3">
    <source>
        <dbReference type="ARBA" id="ARBA00022692"/>
    </source>
</evidence>
<name>A0A2Z2KVI3_9BACL</name>
<dbReference type="PROSITE" id="PS51257">
    <property type="entry name" value="PROKAR_LIPOPROTEIN"/>
    <property type="match status" value="1"/>
</dbReference>
<feature type="transmembrane region" description="Helical" evidence="7">
    <location>
        <begin position="319"/>
        <end position="339"/>
    </location>
</feature>
<evidence type="ECO:0000256" key="2">
    <source>
        <dbReference type="ARBA" id="ARBA00022475"/>
    </source>
</evidence>
<dbReference type="Pfam" id="PF02687">
    <property type="entry name" value="FtsX"/>
    <property type="match status" value="1"/>
</dbReference>
<feature type="domain" description="MacB-like periplasmic core" evidence="9">
    <location>
        <begin position="13"/>
        <end position="294"/>
    </location>
</feature>
<sequence>MAWSQIKRRKVVTALCMTGLSIGCAAIIVAISIGDSAQGYLERELNRNFKMDEITVMPGGAMPQQGGNKSGGIEVTGNMDPGKLTDEKLKIIQGLNHVTAATPFQELGYMQLTTMDNRNNDVQVLGTDLTLLTKYDHKFKQGRPSVQPGTVVFDYGSTVGLMDAETRQKLYDQMGSDPFNMKVREQFETLNMKPSDMMQQQVELVAIDYSSPTQNKFTSSPLRVVGVLENPQGSDPMRLMYEKKIYVSLETAELLKEELNVMGGSIAEAGVYNSAIVKVDSKKNIVQVEQMIQKLSLSTQTNLFQEVALKDQLDMLKKAAIGIGIFILVIASISIIVAMTMSTHQRRRQIGIMKVLGSNMGQVRNMFIMEAALLGMLGGLLGIGFSYLITMGLTRLIGSSMGMGEALVIEVPLMSLPVGMAFAIMTGVLSGIYPAISASRTNALTAIKRD</sequence>
<dbReference type="InterPro" id="IPR025857">
    <property type="entry name" value="MacB_PCD"/>
</dbReference>
<comment type="subcellular location">
    <subcellularLocation>
        <location evidence="1">Cell membrane</location>
        <topology evidence="1">Multi-pass membrane protein</topology>
    </subcellularLocation>
</comment>